<dbReference type="Proteomes" id="UP000188637">
    <property type="component" value="Unassembled WGS sequence"/>
</dbReference>
<organism evidence="1 2">
    <name type="scientific">Candidatus Epulonipiscium fishelsonii</name>
    <dbReference type="NCBI Taxonomy" id="77094"/>
    <lineage>
        <taxon>Bacteria</taxon>
        <taxon>Bacillati</taxon>
        <taxon>Bacillota</taxon>
        <taxon>Clostridia</taxon>
        <taxon>Lachnospirales</taxon>
        <taxon>Lachnospiraceae</taxon>
        <taxon>Candidatus Epulonipiscium</taxon>
    </lineage>
</organism>
<name>A0ACC8XI37_9FIRM</name>
<reference evidence="1" key="1">
    <citation type="submission" date="2016-08" db="EMBL/GenBank/DDBJ databases">
        <authorList>
            <person name="Ngugi D.K."/>
            <person name="Miyake S."/>
            <person name="Stingl U."/>
        </authorList>
    </citation>
    <scope>NUCLEOTIDE SEQUENCE</scope>
    <source>
        <strain evidence="1">SCG-D08WGA-EpuloA1</strain>
    </source>
</reference>
<evidence type="ECO:0000313" key="1">
    <source>
        <dbReference type="EMBL" id="ONI44469.1"/>
    </source>
</evidence>
<comment type="caution">
    <text evidence="1">The sequence shown here is derived from an EMBL/GenBank/DDBJ whole genome shotgun (WGS) entry which is preliminary data.</text>
</comment>
<sequence length="101" mass="11609">MLKIGSAKLKEVTDEFKPMEKELIPLFKLLAGITDVEINYVEGSITIFYVNPPLDKDQILKWIDIIMEVLATDMNKIKENWETDLDGVISDTRKKLIAKLK</sequence>
<dbReference type="EMBL" id="LJHD01000105">
    <property type="protein sequence ID" value="ONI44469.1"/>
    <property type="molecule type" value="Genomic_DNA"/>
</dbReference>
<protein>
    <submittedName>
        <fullName evidence="1">Uncharacterized protein</fullName>
    </submittedName>
</protein>
<keyword evidence="2" id="KW-1185">Reference proteome</keyword>
<evidence type="ECO:0000313" key="2">
    <source>
        <dbReference type="Proteomes" id="UP000188637"/>
    </source>
</evidence>
<accession>A0ACC8XI37</accession>
<gene>
    <name evidence="1" type="ORF">AN640_05495</name>
</gene>
<proteinExistence type="predicted"/>